<gene>
    <name evidence="3" type="ORF">AU14_17915</name>
</gene>
<protein>
    <submittedName>
        <fullName evidence="3">Membrane protein</fullName>
    </submittedName>
</protein>
<keyword evidence="1" id="KW-0732">Signal</keyword>
<dbReference type="InterPro" id="IPR035923">
    <property type="entry name" value="TT1751-like_sf"/>
</dbReference>
<evidence type="ECO:0000313" key="4">
    <source>
        <dbReference type="Proteomes" id="UP000061489"/>
    </source>
</evidence>
<organism evidence="3 4">
    <name type="scientific">Marinobacter similis</name>
    <dbReference type="NCBI Taxonomy" id="1420916"/>
    <lineage>
        <taxon>Bacteria</taxon>
        <taxon>Pseudomonadati</taxon>
        <taxon>Pseudomonadota</taxon>
        <taxon>Gammaproteobacteria</taxon>
        <taxon>Pseudomonadales</taxon>
        <taxon>Marinobacteraceae</taxon>
        <taxon>Marinobacter</taxon>
    </lineage>
</organism>
<dbReference type="InterPro" id="IPR005180">
    <property type="entry name" value="DUF302"/>
</dbReference>
<dbReference type="PANTHER" id="PTHR38342:SF2">
    <property type="entry name" value="INNER MEMBRANE OR EXPORTED"/>
    <property type="match status" value="1"/>
</dbReference>
<keyword evidence="4" id="KW-1185">Reference proteome</keyword>
<evidence type="ECO:0000313" key="3">
    <source>
        <dbReference type="EMBL" id="AHI29751.1"/>
    </source>
</evidence>
<feature type="domain" description="DUF302" evidence="2">
    <location>
        <begin position="57"/>
        <end position="119"/>
    </location>
</feature>
<name>W5YL02_9GAMM</name>
<dbReference type="HOGENOM" id="CLU_116237_1_1_6"/>
<sequence>MNKLRMLAVALLTLCFTSLVQAADGLIVVKSNHSVAATTDKLESVLGEKGMTVFNRIDHAAGAESVGKQLRPTELVIFGNPKVGTPLMHCSQSVAADLPQKALVWEDEGGQVWLGYNDPAYLKVRHGLEGCDKVLNKISKALANFAEAATR</sequence>
<dbReference type="Gene3D" id="3.30.310.70">
    <property type="entry name" value="TT1751-like domain"/>
    <property type="match status" value="1"/>
</dbReference>
<proteinExistence type="predicted"/>
<dbReference type="PANTHER" id="PTHR38342">
    <property type="entry name" value="SLR5037 PROTEIN"/>
    <property type="match status" value="1"/>
</dbReference>
<reference evidence="3 4" key="1">
    <citation type="journal article" date="2014" name="Genome Announc.">
        <title>Draft Genome Sequences of Marinobacter similis A3d10T and Marinobacter salarius R9SW1T.</title>
        <authorList>
            <person name="Ivanova E.P."/>
            <person name="Ng H.J."/>
            <person name="Webb H.K."/>
            <person name="Feng G."/>
            <person name="Oshima K."/>
            <person name="Hattori M."/>
            <person name="Ohkuma M."/>
            <person name="Sergeev A.F."/>
            <person name="Mikhailov V.V."/>
            <person name="Crawford R.J."/>
            <person name="Sawabe T."/>
        </authorList>
    </citation>
    <scope>NUCLEOTIDE SEQUENCE [LARGE SCALE GENOMIC DNA]</scope>
    <source>
        <strain evidence="3 4">A3d10</strain>
    </source>
</reference>
<dbReference type="SUPFAM" id="SSF103247">
    <property type="entry name" value="TT1751-like"/>
    <property type="match status" value="1"/>
</dbReference>
<evidence type="ECO:0000259" key="2">
    <source>
        <dbReference type="Pfam" id="PF03625"/>
    </source>
</evidence>
<dbReference type="RefSeq" id="WP_041342984.1">
    <property type="nucleotide sequence ID" value="NZ_CP007151.1"/>
</dbReference>
<dbReference type="KEGG" id="msx:AU14_17915"/>
<dbReference type="Proteomes" id="UP000061489">
    <property type="component" value="Chromosome"/>
</dbReference>
<feature type="chain" id="PRO_5004876653" evidence="1">
    <location>
        <begin position="23"/>
        <end position="151"/>
    </location>
</feature>
<dbReference type="Pfam" id="PF03625">
    <property type="entry name" value="DUF302"/>
    <property type="match status" value="1"/>
</dbReference>
<feature type="signal peptide" evidence="1">
    <location>
        <begin position="1"/>
        <end position="22"/>
    </location>
</feature>
<dbReference type="OrthoDB" id="9799367at2"/>
<evidence type="ECO:0000256" key="1">
    <source>
        <dbReference type="SAM" id="SignalP"/>
    </source>
</evidence>
<dbReference type="EMBL" id="CP007151">
    <property type="protein sequence ID" value="AHI29751.1"/>
    <property type="molecule type" value="Genomic_DNA"/>
</dbReference>
<accession>W5YL02</accession>
<dbReference type="CDD" id="cd14797">
    <property type="entry name" value="DUF302"/>
    <property type="match status" value="1"/>
</dbReference>
<dbReference type="AlphaFoldDB" id="W5YL02"/>